<dbReference type="PANTHER" id="PTHR11365">
    <property type="entry name" value="5-OXOPROLINASE RELATED"/>
    <property type="match status" value="1"/>
</dbReference>
<evidence type="ECO:0000259" key="1">
    <source>
        <dbReference type="Pfam" id="PF02538"/>
    </source>
</evidence>
<keyword evidence="3" id="KW-1185">Reference proteome</keyword>
<dbReference type="Proteomes" id="UP000199347">
    <property type="component" value="Unassembled WGS sequence"/>
</dbReference>
<dbReference type="STRING" id="1120955.SAMN03080610_02665"/>
<dbReference type="GO" id="GO:0017168">
    <property type="term" value="F:5-oxoprolinase (ATP-hydrolyzing) activity"/>
    <property type="evidence" value="ECO:0007669"/>
    <property type="project" value="TreeGrafter"/>
</dbReference>
<dbReference type="PANTHER" id="PTHR11365:SF23">
    <property type="entry name" value="HYPOTHETICAL 5-OXOPROLINASE (EUROFUNG)-RELATED"/>
    <property type="match status" value="1"/>
</dbReference>
<gene>
    <name evidence="2" type="ORF">SAMN03080610_02665</name>
</gene>
<dbReference type="InterPro" id="IPR003692">
    <property type="entry name" value="Hydantoinase_B"/>
</dbReference>
<dbReference type="InterPro" id="IPR045079">
    <property type="entry name" value="Oxoprolinase-like"/>
</dbReference>
<proteinExistence type="predicted"/>
<dbReference type="RefSeq" id="WP_092814355.1">
    <property type="nucleotide sequence ID" value="NZ_FMVW01000006.1"/>
</dbReference>
<feature type="domain" description="Hydantoinase B/oxoprolinase" evidence="1">
    <location>
        <begin position="3"/>
        <end position="529"/>
    </location>
</feature>
<dbReference type="GO" id="GO:0005829">
    <property type="term" value="C:cytosol"/>
    <property type="evidence" value="ECO:0007669"/>
    <property type="project" value="TreeGrafter"/>
</dbReference>
<dbReference type="GO" id="GO:0006749">
    <property type="term" value="P:glutathione metabolic process"/>
    <property type="evidence" value="ECO:0007669"/>
    <property type="project" value="TreeGrafter"/>
</dbReference>
<name>A0A1G5NUD8_AFIMA</name>
<protein>
    <submittedName>
        <fullName evidence="2">N-methylhydantoinase B</fullName>
    </submittedName>
</protein>
<evidence type="ECO:0000313" key="3">
    <source>
        <dbReference type="Proteomes" id="UP000199347"/>
    </source>
</evidence>
<dbReference type="AlphaFoldDB" id="A0A1G5NUD8"/>
<organism evidence="2 3">
    <name type="scientific">Afifella marina DSM 2698</name>
    <dbReference type="NCBI Taxonomy" id="1120955"/>
    <lineage>
        <taxon>Bacteria</taxon>
        <taxon>Pseudomonadati</taxon>
        <taxon>Pseudomonadota</taxon>
        <taxon>Alphaproteobacteria</taxon>
        <taxon>Hyphomicrobiales</taxon>
        <taxon>Afifellaceae</taxon>
        <taxon>Afifella</taxon>
    </lineage>
</organism>
<dbReference type="EMBL" id="FMVW01000006">
    <property type="protein sequence ID" value="SCZ40854.1"/>
    <property type="molecule type" value="Genomic_DNA"/>
</dbReference>
<accession>A0A1G5NUD8</accession>
<evidence type="ECO:0000313" key="2">
    <source>
        <dbReference type="EMBL" id="SCZ40854.1"/>
    </source>
</evidence>
<sequence>MTDKATLQILANHFRAASESMAYTLYRTAQSAFVKETEDFTIALVTPEGTTFSVPLDYGATWYPGLDYGPGIERISEYNEGDVCLTNDPYSGFLATHTPDIHMWKPIIVDGQLVCFAVGHIHNTDMGGAVPASLSRTLTEIHQEGIRFPPCKLYDKGVLNQELLDIMMTNVRQPEQNWGDLKAFVGALNTGERKVREIVAKFGVEAVTQGMHDMLDYGESQAREILRSMPDGVYEFSDYCDEDSLNGYPCRLALKLTISDGEAELDFTGTDTQLTSSLNVPTGGNPRHTLMLVGVYYILYSLNQNLMLNAGLTRPFTCILPEGSVVNPVFPAAVGMRSLTCGRLRSLIFGAFAQAIPERMPAAPAGSSSIVNVMTTEPKTGRRIIAAIDPIVGGSGGMPTRDGTDGSGADGAYLKNTPVEINEAEVPIEIIRYRLAPNSGGAGRWRGGLGTMLEFKVFSPHTRITIRNRDRSRFRPWGILGGKAGKPSDSILNPDTPRETILGNQDFVIAEPGDVFRIFSPGGGGRGSPLDREPARVFRDVERGFLSEKLALEEYGVVIVAGAVDEAATETRREERRAETDTTAFFDFGPEREEYEKVWTREAYDALTEIMFSLPVEWRFFIKHRIFRALEEAGDTEHGSAELVRRAYEGLLDELPQIREAVPA</sequence>
<dbReference type="OrthoDB" id="9761586at2"/>
<reference evidence="2 3" key="1">
    <citation type="submission" date="2016-10" db="EMBL/GenBank/DDBJ databases">
        <authorList>
            <person name="de Groot N.N."/>
        </authorList>
    </citation>
    <scope>NUCLEOTIDE SEQUENCE [LARGE SCALE GENOMIC DNA]</scope>
    <source>
        <strain evidence="2 3">DSM 2698</strain>
    </source>
</reference>
<dbReference type="Pfam" id="PF02538">
    <property type="entry name" value="Hydantoinase_B"/>
    <property type="match status" value="1"/>
</dbReference>